<reference evidence="1 2" key="1">
    <citation type="submission" date="2015-01" db="EMBL/GenBank/DDBJ databases">
        <title>Genome sequence of Jeotgalibacillus alimentarius.</title>
        <authorList>
            <person name="Goh K.M."/>
            <person name="Chan K.-G."/>
            <person name="Yaakop A.S."/>
            <person name="Ee R."/>
            <person name="Gan H.M."/>
            <person name="Chan C.S."/>
        </authorList>
    </citation>
    <scope>NUCLEOTIDE SEQUENCE [LARGE SCALE GENOMIC DNA]</scope>
    <source>
        <strain evidence="1 2">YKJ-13</strain>
    </source>
</reference>
<organism evidence="1 2">
    <name type="scientific">Jeotgalibacillus alimentarius</name>
    <dbReference type="NCBI Taxonomy" id="135826"/>
    <lineage>
        <taxon>Bacteria</taxon>
        <taxon>Bacillati</taxon>
        <taxon>Bacillota</taxon>
        <taxon>Bacilli</taxon>
        <taxon>Bacillales</taxon>
        <taxon>Caryophanaceae</taxon>
        <taxon>Jeotgalibacillus</taxon>
    </lineage>
</organism>
<dbReference type="RefSeq" id="WP_041123331.1">
    <property type="nucleotide sequence ID" value="NZ_JXRQ01000025.1"/>
</dbReference>
<sequence>MVAVMIVAAVAIFYFRMAQKPPVHPDNELIGTSKIIDGIEYFNIGDLYDCDNWIKVGPVF</sequence>
<protein>
    <submittedName>
        <fullName evidence="1">Uncharacterized protein</fullName>
    </submittedName>
</protein>
<accession>A0A0C2VCM9</accession>
<dbReference type="PATRIC" id="fig|135826.4.peg.2808"/>
<keyword evidence="2" id="KW-1185">Reference proteome</keyword>
<comment type="caution">
    <text evidence="1">The sequence shown here is derived from an EMBL/GenBank/DDBJ whole genome shotgun (WGS) entry which is preliminary data.</text>
</comment>
<evidence type="ECO:0000313" key="2">
    <source>
        <dbReference type="Proteomes" id="UP000031950"/>
    </source>
</evidence>
<name>A0A0C2VCM9_9BACL</name>
<dbReference type="AlphaFoldDB" id="A0A0C2VCM9"/>
<dbReference type="OrthoDB" id="9873383at2"/>
<evidence type="ECO:0000313" key="1">
    <source>
        <dbReference type="EMBL" id="KIL46697.1"/>
    </source>
</evidence>
<proteinExistence type="predicted"/>
<dbReference type="EMBL" id="JXRQ01000025">
    <property type="protein sequence ID" value="KIL46697.1"/>
    <property type="molecule type" value="Genomic_DNA"/>
</dbReference>
<dbReference type="Proteomes" id="UP000031950">
    <property type="component" value="Unassembled WGS sequence"/>
</dbReference>
<dbReference type="STRING" id="135826.KP77_28240"/>
<gene>
    <name evidence="1" type="ORF">KP77_28240</name>
</gene>